<dbReference type="FunFam" id="3.20.20.80:FF:000004">
    <property type="entry name" value="Beta-glucosidase 6-phospho-beta-glucosidase"/>
    <property type="match status" value="1"/>
</dbReference>
<evidence type="ECO:0000256" key="9">
    <source>
        <dbReference type="PIRSR" id="PIRSR617736-1"/>
    </source>
</evidence>
<dbReference type="Pfam" id="PF00232">
    <property type="entry name" value="Glyco_hydro_1"/>
    <property type="match status" value="1"/>
</dbReference>
<dbReference type="EMBL" id="RKHG01000001">
    <property type="protein sequence ID" value="ROR54612.1"/>
    <property type="molecule type" value="Genomic_DNA"/>
</dbReference>
<dbReference type="PANTHER" id="PTHR10353">
    <property type="entry name" value="GLYCOSYL HYDROLASE"/>
    <property type="match status" value="1"/>
</dbReference>
<dbReference type="PROSITE" id="PS00653">
    <property type="entry name" value="GLYCOSYL_HYDROL_F1_2"/>
    <property type="match status" value="1"/>
</dbReference>
<keyword evidence="7 11" id="KW-0326">Glycosidase</keyword>
<dbReference type="EC" id="3.2.1.21" evidence="3 11"/>
<keyword evidence="4 11" id="KW-0378">Hydrolase</keyword>
<reference evidence="12 13" key="1">
    <citation type="submission" date="2018-11" db="EMBL/GenBank/DDBJ databases">
        <title>Sequencing the genomes of 1000 actinobacteria strains.</title>
        <authorList>
            <person name="Klenk H.-P."/>
        </authorList>
    </citation>
    <scope>NUCLEOTIDE SEQUENCE [LARGE SCALE GENOMIC DNA]</scope>
    <source>
        <strain evidence="12 13">DSM 10546</strain>
    </source>
</reference>
<feature type="binding site" evidence="10">
    <location>
        <position position="28"/>
    </location>
    <ligand>
        <name>substrate</name>
    </ligand>
</feature>
<comment type="catalytic activity">
    <reaction evidence="1 11">
        <text>Hydrolysis of terminal, non-reducing beta-D-glucosyl residues with release of beta-D-glucose.</text>
        <dbReference type="EC" id="3.2.1.21"/>
    </reaction>
</comment>
<organism evidence="12 13">
    <name type="scientific">Luteococcus japonicus</name>
    <dbReference type="NCBI Taxonomy" id="33984"/>
    <lineage>
        <taxon>Bacteria</taxon>
        <taxon>Bacillati</taxon>
        <taxon>Actinomycetota</taxon>
        <taxon>Actinomycetes</taxon>
        <taxon>Propionibacteriales</taxon>
        <taxon>Propionibacteriaceae</taxon>
        <taxon>Luteococcus</taxon>
    </lineage>
</organism>
<comment type="similarity">
    <text evidence="2 11">Belongs to the glycosyl hydrolase 1 family.</text>
</comment>
<evidence type="ECO:0000256" key="8">
    <source>
        <dbReference type="ARBA" id="ARBA00023326"/>
    </source>
</evidence>
<proteinExistence type="inferred from homology"/>
<keyword evidence="8" id="KW-0624">Polysaccharide degradation</keyword>
<feature type="binding site" evidence="10">
    <location>
        <position position="305"/>
    </location>
    <ligand>
        <name>substrate</name>
    </ligand>
</feature>
<dbReference type="GO" id="GO:0008422">
    <property type="term" value="F:beta-glucosidase activity"/>
    <property type="evidence" value="ECO:0007669"/>
    <property type="project" value="UniProtKB-EC"/>
</dbReference>
<feature type="binding site" evidence="10">
    <location>
        <position position="426"/>
    </location>
    <ligand>
        <name>substrate</name>
    </ligand>
</feature>
<keyword evidence="6" id="KW-0119">Carbohydrate metabolism</keyword>
<keyword evidence="5" id="KW-0136">Cellulose degradation</keyword>
<evidence type="ECO:0000256" key="3">
    <source>
        <dbReference type="ARBA" id="ARBA00012744"/>
    </source>
</evidence>
<evidence type="ECO:0000256" key="4">
    <source>
        <dbReference type="ARBA" id="ARBA00022801"/>
    </source>
</evidence>
<comment type="caution">
    <text evidence="12">The sequence shown here is derived from an EMBL/GenBank/DDBJ whole genome shotgun (WGS) entry which is preliminary data.</text>
</comment>
<evidence type="ECO:0000256" key="10">
    <source>
        <dbReference type="PIRSR" id="PIRSR617736-2"/>
    </source>
</evidence>
<dbReference type="Proteomes" id="UP000275749">
    <property type="component" value="Unassembled WGS sequence"/>
</dbReference>
<dbReference type="InterPro" id="IPR001360">
    <property type="entry name" value="Glyco_hydro_1"/>
</dbReference>
<feature type="active site" description="Nucleophile" evidence="9">
    <location>
        <position position="379"/>
    </location>
</feature>
<dbReference type="PANTHER" id="PTHR10353:SF36">
    <property type="entry name" value="LP05116P"/>
    <property type="match status" value="1"/>
</dbReference>
<dbReference type="GO" id="GO:0030245">
    <property type="term" value="P:cellulose catabolic process"/>
    <property type="evidence" value="ECO:0007669"/>
    <property type="project" value="UniProtKB-KW"/>
</dbReference>
<evidence type="ECO:0000256" key="2">
    <source>
        <dbReference type="ARBA" id="ARBA00010838"/>
    </source>
</evidence>
<evidence type="ECO:0000313" key="13">
    <source>
        <dbReference type="Proteomes" id="UP000275749"/>
    </source>
</evidence>
<feature type="binding site" evidence="10">
    <location>
        <position position="173"/>
    </location>
    <ligand>
        <name>substrate</name>
    </ligand>
</feature>
<protein>
    <recommendedName>
        <fullName evidence="3 11">Beta-glucosidase</fullName>
        <ecNumber evidence="3 11">3.2.1.21</ecNumber>
    </recommendedName>
</protein>
<feature type="active site" description="Proton donor" evidence="9">
    <location>
        <position position="174"/>
    </location>
</feature>
<feature type="binding site" evidence="10">
    <location>
        <begin position="433"/>
        <end position="434"/>
    </location>
    <ligand>
        <name>substrate</name>
    </ligand>
</feature>
<evidence type="ECO:0000256" key="7">
    <source>
        <dbReference type="ARBA" id="ARBA00023295"/>
    </source>
</evidence>
<dbReference type="InterPro" id="IPR017736">
    <property type="entry name" value="Glyco_hydro_1_beta-glucosidase"/>
</dbReference>
<dbReference type="Gene3D" id="3.20.20.80">
    <property type="entry name" value="Glycosidases"/>
    <property type="match status" value="1"/>
</dbReference>
<accession>A0A3N1ZWT8</accession>
<sequence length="483" mass="53520">MEMVRGVRGVLVRFNDDFVFGTATASYQVEGAHAEGGRTPSIWDTQCRTPGKVHGGDTGDVACDQYHRWDEDLEIIKSLGLQAYRFSISWSRVIPDGVGEVNPEGVAYYRRVCETLKAAGISPVVTLYHWDLPQVLEDKGGWTLRETAYAFADYAQKMARELGDVVDVWSTLNEPWCSSYLGYGSGVHAPGHTDPVEALKAVHHLNLAHGLASRALREELGEDVPICLTLNLHVIHPLTDSAADVAAARRIEVVGNEAFLQPVMEGRFPEELREIAKDVTDWSFVLDGDMELCHQVPGILGINYYSTSTVKACDPGEESLSGGHGETGVSPWVCCEDVTFLPPKGLLTDMGWNIEPDGLRQLLVATARRYPGQQLMVTENGAAFPDEVSADRQVHDPLRVNYLRDHLDAVARAIDEGAPVTGYYLWSLLDNFEWSWGYSKRFGMVRVDYDSLERTVKDSAKWYADLVRRRDLGAVGTDWVAGS</sequence>
<dbReference type="AlphaFoldDB" id="A0A3N1ZWT8"/>
<dbReference type="InterPro" id="IPR033132">
    <property type="entry name" value="GH_1_N_CS"/>
</dbReference>
<dbReference type="NCBIfam" id="TIGR03356">
    <property type="entry name" value="BGL"/>
    <property type="match status" value="1"/>
</dbReference>
<evidence type="ECO:0000256" key="11">
    <source>
        <dbReference type="RuleBase" id="RU361175"/>
    </source>
</evidence>
<evidence type="ECO:0000256" key="5">
    <source>
        <dbReference type="ARBA" id="ARBA00023001"/>
    </source>
</evidence>
<evidence type="ECO:0000313" key="12">
    <source>
        <dbReference type="EMBL" id="ROR54612.1"/>
    </source>
</evidence>
<dbReference type="PRINTS" id="PR00131">
    <property type="entry name" value="GLHYDRLASE1"/>
</dbReference>
<name>A0A3N1ZWT8_9ACTN</name>
<evidence type="ECO:0000256" key="6">
    <source>
        <dbReference type="ARBA" id="ARBA00023277"/>
    </source>
</evidence>
<dbReference type="SUPFAM" id="SSF51445">
    <property type="entry name" value="(Trans)glycosidases"/>
    <property type="match status" value="1"/>
</dbReference>
<evidence type="ECO:0000256" key="1">
    <source>
        <dbReference type="ARBA" id="ARBA00000448"/>
    </source>
</evidence>
<dbReference type="GO" id="GO:0005829">
    <property type="term" value="C:cytosol"/>
    <property type="evidence" value="ECO:0007669"/>
    <property type="project" value="TreeGrafter"/>
</dbReference>
<gene>
    <name evidence="12" type="ORF">EDD41_1838</name>
</gene>
<feature type="binding site" evidence="10">
    <location>
        <position position="129"/>
    </location>
    <ligand>
        <name>substrate</name>
    </ligand>
</feature>
<dbReference type="InterPro" id="IPR017853">
    <property type="entry name" value="GH"/>
</dbReference>